<keyword evidence="5 7" id="KW-0012">Acyltransferase</keyword>
<keyword evidence="1" id="KW-0444">Lipid biosynthesis</keyword>
<evidence type="ECO:0000313" key="7">
    <source>
        <dbReference type="EMBL" id="VAW34518.1"/>
    </source>
</evidence>
<evidence type="ECO:0000256" key="4">
    <source>
        <dbReference type="ARBA" id="ARBA00023098"/>
    </source>
</evidence>
<dbReference type="InterPro" id="IPR037157">
    <property type="entry name" value="Acetyltransf_C_sf"/>
</dbReference>
<evidence type="ECO:0000256" key="1">
    <source>
        <dbReference type="ARBA" id="ARBA00022516"/>
    </source>
</evidence>
<dbReference type="Pfam" id="PF13720">
    <property type="entry name" value="Acetyltransf_11"/>
    <property type="match status" value="1"/>
</dbReference>
<evidence type="ECO:0000256" key="2">
    <source>
        <dbReference type="ARBA" id="ARBA00022556"/>
    </source>
</evidence>
<dbReference type="EC" id="2.3.1.129" evidence="7"/>
<dbReference type="GO" id="GO:0009245">
    <property type="term" value="P:lipid A biosynthetic process"/>
    <property type="evidence" value="ECO:0007669"/>
    <property type="project" value="UniProtKB-KW"/>
</dbReference>
<keyword evidence="3 7" id="KW-0808">Transferase</keyword>
<proteinExistence type="inferred from homology"/>
<dbReference type="GO" id="GO:0008780">
    <property type="term" value="F:acyl-[acyl-carrier-protein]-UDP-N-acetylglucosamine O-acyltransferase activity"/>
    <property type="evidence" value="ECO:0007669"/>
    <property type="project" value="UniProtKB-EC"/>
</dbReference>
<dbReference type="InterPro" id="IPR001451">
    <property type="entry name" value="Hexapep"/>
</dbReference>
<evidence type="ECO:0000256" key="5">
    <source>
        <dbReference type="ARBA" id="ARBA00023315"/>
    </source>
</evidence>
<dbReference type="Pfam" id="PF00132">
    <property type="entry name" value="Hexapep"/>
    <property type="match status" value="2"/>
</dbReference>
<sequence>MIHKTAIISTTAQLADDVKVGAYTIIEKDVSIGAGTEIKAHVTISKHTDIGENNRIFQFSSIGEEPQDKKYNNEPTRTIIGNNNTIREYVTINRGTVDDKGITKVGNNNWIMAYVHIAHDCIIGNDIIIANGTTLGGHVHLEDYVILGGFTKLHQFCRIGTHAFTAMDTGFQKDLPPYIMAQGNPAKPRAINTEGLKRRGFTQADIGAIKKAFKLLYKSDLRLAEALIEIQKLADTHLTVQTMIDFIKASNRSIVR</sequence>
<dbReference type="PANTHER" id="PTHR43480">
    <property type="entry name" value="ACYL-[ACYL-CARRIER-PROTEIN]--UDP-N-ACETYLGLUCOSAMINE O-ACYLTRANSFERASE"/>
    <property type="match status" value="1"/>
</dbReference>
<dbReference type="NCBIfam" id="NF003657">
    <property type="entry name" value="PRK05289.1"/>
    <property type="match status" value="1"/>
</dbReference>
<keyword evidence="4" id="KW-0443">Lipid metabolism</keyword>
<evidence type="ECO:0000259" key="6">
    <source>
        <dbReference type="Pfam" id="PF13720"/>
    </source>
</evidence>
<dbReference type="NCBIfam" id="TIGR01852">
    <property type="entry name" value="lipid_A_lpxA"/>
    <property type="match status" value="1"/>
</dbReference>
<name>A0A3B0UU11_9ZZZZ</name>
<gene>
    <name evidence="7" type="ORF">MNBD_GAMMA01-451</name>
</gene>
<dbReference type="InterPro" id="IPR010137">
    <property type="entry name" value="Lipid_A_LpxA"/>
</dbReference>
<dbReference type="PANTHER" id="PTHR43480:SF1">
    <property type="entry name" value="ACYL-[ACYL-CARRIER-PROTEIN]--UDP-N-ACETYLGLUCOSAMINE O-ACYLTRANSFERASE, MITOCHONDRIAL-RELATED"/>
    <property type="match status" value="1"/>
</dbReference>
<dbReference type="CDD" id="cd03351">
    <property type="entry name" value="LbH_UDP-GlcNAc_AT"/>
    <property type="match status" value="1"/>
</dbReference>
<dbReference type="SUPFAM" id="SSF51161">
    <property type="entry name" value="Trimeric LpxA-like enzymes"/>
    <property type="match status" value="1"/>
</dbReference>
<evidence type="ECO:0000256" key="3">
    <source>
        <dbReference type="ARBA" id="ARBA00022679"/>
    </source>
</evidence>
<dbReference type="Gene3D" id="2.160.10.10">
    <property type="entry name" value="Hexapeptide repeat proteins"/>
    <property type="match status" value="1"/>
</dbReference>
<keyword evidence="2" id="KW-0441">Lipid A biosynthesis</keyword>
<dbReference type="InterPro" id="IPR029098">
    <property type="entry name" value="Acetyltransf_C"/>
</dbReference>
<protein>
    <submittedName>
        <fullName evidence="7">Acyl-[acyl-carrier-protein]--UDP-N-acetylglucosamine O-acyltransferase</fullName>
        <ecNumber evidence="7">2.3.1.129</ecNumber>
    </submittedName>
</protein>
<feature type="domain" description="UDP N-acetylglucosamine O-acyltransferase C-terminal" evidence="6">
    <location>
        <begin position="174"/>
        <end position="255"/>
    </location>
</feature>
<dbReference type="PIRSF" id="PIRSF000456">
    <property type="entry name" value="UDP-GlcNAc_acltr"/>
    <property type="match status" value="1"/>
</dbReference>
<dbReference type="GO" id="GO:0016020">
    <property type="term" value="C:membrane"/>
    <property type="evidence" value="ECO:0007669"/>
    <property type="project" value="GOC"/>
</dbReference>
<dbReference type="HAMAP" id="MF_00387">
    <property type="entry name" value="LpxA"/>
    <property type="match status" value="1"/>
</dbReference>
<dbReference type="InterPro" id="IPR011004">
    <property type="entry name" value="Trimer_LpxA-like_sf"/>
</dbReference>
<reference evidence="7" key="1">
    <citation type="submission" date="2018-06" db="EMBL/GenBank/DDBJ databases">
        <authorList>
            <person name="Zhirakovskaya E."/>
        </authorList>
    </citation>
    <scope>NUCLEOTIDE SEQUENCE</scope>
</reference>
<organism evidence="7">
    <name type="scientific">hydrothermal vent metagenome</name>
    <dbReference type="NCBI Taxonomy" id="652676"/>
    <lineage>
        <taxon>unclassified sequences</taxon>
        <taxon>metagenomes</taxon>
        <taxon>ecological metagenomes</taxon>
    </lineage>
</organism>
<dbReference type="EMBL" id="UOEW01000071">
    <property type="protein sequence ID" value="VAW34518.1"/>
    <property type="molecule type" value="Genomic_DNA"/>
</dbReference>
<dbReference type="AlphaFoldDB" id="A0A3B0UU11"/>
<dbReference type="Gene3D" id="1.20.1180.10">
    <property type="entry name" value="Udp N-acetylglucosamine O-acyltransferase, C-terminal domain"/>
    <property type="match status" value="1"/>
</dbReference>
<accession>A0A3B0UU11</accession>